<keyword evidence="2" id="KW-1133">Transmembrane helix</keyword>
<gene>
    <name evidence="3" type="ORF">E0H75_31675</name>
</gene>
<feature type="transmembrane region" description="Helical" evidence="2">
    <location>
        <begin position="26"/>
        <end position="51"/>
    </location>
</feature>
<keyword evidence="2" id="KW-0812">Transmembrane</keyword>
<comment type="caution">
    <text evidence="3">The sequence shown here is derived from an EMBL/GenBank/DDBJ whole genome shotgun (WGS) entry which is preliminary data.</text>
</comment>
<evidence type="ECO:0000256" key="1">
    <source>
        <dbReference type="SAM" id="MobiDB-lite"/>
    </source>
</evidence>
<protein>
    <submittedName>
        <fullName evidence="3">Uncharacterized protein</fullName>
    </submittedName>
</protein>
<proteinExistence type="predicted"/>
<keyword evidence="4" id="KW-1185">Reference proteome</keyword>
<dbReference type="AlphaFoldDB" id="A0A4R0JDX6"/>
<keyword evidence="2" id="KW-0472">Membrane</keyword>
<feature type="compositionally biased region" description="Low complexity" evidence="1">
    <location>
        <begin position="88"/>
        <end position="109"/>
    </location>
</feature>
<feature type="region of interest" description="Disordered" evidence="1">
    <location>
        <begin position="88"/>
        <end position="118"/>
    </location>
</feature>
<dbReference type="EMBL" id="SJKD01000008">
    <property type="protein sequence ID" value="TCC45073.1"/>
    <property type="molecule type" value="Genomic_DNA"/>
</dbReference>
<sequence>MSAGLPLGLGLPLAFAVPSVIDATDAIWAQITAAALILVGAAAVVLAYWIWSTHPRLRKVPTAAAVVCYFLSVVVMILGNAHPSGPGSGPVAGPSVAPSSSVTTTAQPSNPVATTAAGPRCWSASKEAIDCREKHRFEELLGATNCDQDAVVRFLGGSPAIDAVTAQAAAAPGGVCAVQTDEDVMGSAHNVLQNGTAAGWRRCFDRRTQSAVNCSQLHSREYVATGSTHRPTPDECVAAAATYLNQLPANLVDDLVVGVKDVPSGNPDPARCTIDARGNQLLDDSVRSLGVRPVPIHTT</sequence>
<reference evidence="3 4" key="1">
    <citation type="submission" date="2019-02" db="EMBL/GenBank/DDBJ databases">
        <title>Kribbella capetownensis sp. nov. and Kribbella speibonae sp. nov., isolated from soil.</title>
        <authorList>
            <person name="Curtis S.M."/>
            <person name="Norton I."/>
            <person name="Everest G.J."/>
            <person name="Meyers P.R."/>
        </authorList>
    </citation>
    <scope>NUCLEOTIDE SEQUENCE [LARGE SCALE GENOMIC DNA]</scope>
    <source>
        <strain evidence="3 4">YM53</strain>
    </source>
</reference>
<evidence type="ECO:0000256" key="2">
    <source>
        <dbReference type="SAM" id="Phobius"/>
    </source>
</evidence>
<accession>A0A4R0JDX6</accession>
<feature type="transmembrane region" description="Helical" evidence="2">
    <location>
        <begin position="63"/>
        <end position="81"/>
    </location>
</feature>
<name>A0A4R0JDX6_9ACTN</name>
<dbReference type="OrthoDB" id="3258072at2"/>
<evidence type="ECO:0000313" key="3">
    <source>
        <dbReference type="EMBL" id="TCC45073.1"/>
    </source>
</evidence>
<dbReference type="RefSeq" id="WP_131517376.1">
    <property type="nucleotide sequence ID" value="NZ_SJKD01000008.1"/>
</dbReference>
<organism evidence="3 4">
    <name type="scientific">Kribbella capetownensis</name>
    <dbReference type="NCBI Taxonomy" id="1572659"/>
    <lineage>
        <taxon>Bacteria</taxon>
        <taxon>Bacillati</taxon>
        <taxon>Actinomycetota</taxon>
        <taxon>Actinomycetes</taxon>
        <taxon>Propionibacteriales</taxon>
        <taxon>Kribbellaceae</taxon>
        <taxon>Kribbella</taxon>
    </lineage>
</organism>
<dbReference type="Proteomes" id="UP000293342">
    <property type="component" value="Unassembled WGS sequence"/>
</dbReference>
<evidence type="ECO:0000313" key="4">
    <source>
        <dbReference type="Proteomes" id="UP000293342"/>
    </source>
</evidence>